<dbReference type="EMBL" id="CM039431">
    <property type="protein sequence ID" value="KAI4336285.1"/>
    <property type="molecule type" value="Genomic_DNA"/>
</dbReference>
<reference evidence="1 2" key="1">
    <citation type="journal article" date="2022" name="DNA Res.">
        <title>Chromosomal-level genome assembly of the orchid tree Bauhinia variegata (Leguminosae; Cercidoideae) supports the allotetraploid origin hypothesis of Bauhinia.</title>
        <authorList>
            <person name="Zhong Y."/>
            <person name="Chen Y."/>
            <person name="Zheng D."/>
            <person name="Pang J."/>
            <person name="Liu Y."/>
            <person name="Luo S."/>
            <person name="Meng S."/>
            <person name="Qian L."/>
            <person name="Wei D."/>
            <person name="Dai S."/>
            <person name="Zhou R."/>
        </authorList>
    </citation>
    <scope>NUCLEOTIDE SEQUENCE [LARGE SCALE GENOMIC DNA]</scope>
    <source>
        <strain evidence="1">BV-YZ2020</strain>
    </source>
</reference>
<dbReference type="Proteomes" id="UP000828941">
    <property type="component" value="Chromosome 6"/>
</dbReference>
<sequence>MATAAFKSTTKRTLIGASSTSSTDASSSSNRSSSANRRSRSLSRFSHRIASEDTYNDLDEFPPRRGKFVNTVRGSGFPEISLDDLAIEFFESGNRGRSASGHSEVSPASASAIAVSSQRRGRSVSRKSSGVSNDGRGNVGTISSGGGKAVSETNPRRRRSVSVVRYQISDSESDLEQSKNSRSRVNLKSVDTGNKQMHKPAASNQRPVLRRSLSQKDMRSYDGYSSHSSVLTDDEGAAAHFNKNGVETIGAVYVQKKAMHPNVDNGLYKATRKELRQAADDIKLEIEQDVVKPKITTLPSGDRLRSKSSDVTQAASSIRRNYESKLEQSEKRRQDLLAEIVLEEQRGRELSKIVNKLLPDTKNNAIETPPRARKRSNDRNRMSKCLTEEAERYIEDFISNVEDTDISSLDGERSDTSSSIGGLFKPETFNTPPIARSLPVEMDGVALPWLQWETSNDPSTCQSKTEMLVTPKTAHSNQEIAKAHEQSNHSVSSRGSWSPDGLPPYVGKDLIRKIGESNCESFSAKSKGLRYDVDEYLTLKSNEDFVIETWRQRHRINSGSLLLCNLKLF</sequence>
<gene>
    <name evidence="1" type="ORF">L6164_014829</name>
</gene>
<organism evidence="1 2">
    <name type="scientific">Bauhinia variegata</name>
    <name type="common">Purple orchid tree</name>
    <name type="synonym">Phanera variegata</name>
    <dbReference type="NCBI Taxonomy" id="167791"/>
    <lineage>
        <taxon>Eukaryota</taxon>
        <taxon>Viridiplantae</taxon>
        <taxon>Streptophyta</taxon>
        <taxon>Embryophyta</taxon>
        <taxon>Tracheophyta</taxon>
        <taxon>Spermatophyta</taxon>
        <taxon>Magnoliopsida</taxon>
        <taxon>eudicotyledons</taxon>
        <taxon>Gunneridae</taxon>
        <taxon>Pentapetalae</taxon>
        <taxon>rosids</taxon>
        <taxon>fabids</taxon>
        <taxon>Fabales</taxon>
        <taxon>Fabaceae</taxon>
        <taxon>Cercidoideae</taxon>
        <taxon>Cercideae</taxon>
        <taxon>Bauhiniinae</taxon>
        <taxon>Bauhinia</taxon>
    </lineage>
</organism>
<protein>
    <submittedName>
        <fullName evidence="1">Uncharacterized protein</fullName>
    </submittedName>
</protein>
<proteinExistence type="predicted"/>
<accession>A0ACB9NJG7</accession>
<comment type="caution">
    <text evidence="1">The sequence shown here is derived from an EMBL/GenBank/DDBJ whole genome shotgun (WGS) entry which is preliminary data.</text>
</comment>
<evidence type="ECO:0000313" key="2">
    <source>
        <dbReference type="Proteomes" id="UP000828941"/>
    </source>
</evidence>
<keyword evidence="2" id="KW-1185">Reference proteome</keyword>
<evidence type="ECO:0000313" key="1">
    <source>
        <dbReference type="EMBL" id="KAI4336285.1"/>
    </source>
</evidence>
<name>A0ACB9NJG7_BAUVA</name>